<evidence type="ECO:0000313" key="5">
    <source>
        <dbReference type="EMBL" id="PIZ17286.1"/>
    </source>
</evidence>
<gene>
    <name evidence="5" type="ORF">COY52_04820</name>
</gene>
<keyword evidence="3" id="KW-0472">Membrane</keyword>
<evidence type="ECO:0000256" key="3">
    <source>
        <dbReference type="SAM" id="Phobius"/>
    </source>
</evidence>
<dbReference type="Pfam" id="PF01553">
    <property type="entry name" value="Acyltransferase"/>
    <property type="match status" value="1"/>
</dbReference>
<dbReference type="GO" id="GO:0003841">
    <property type="term" value="F:1-acylglycerol-3-phosphate O-acyltransferase activity"/>
    <property type="evidence" value="ECO:0007669"/>
    <property type="project" value="TreeGrafter"/>
</dbReference>
<dbReference type="InterPro" id="IPR002123">
    <property type="entry name" value="Plipid/glycerol_acylTrfase"/>
</dbReference>
<keyword evidence="3" id="KW-0812">Transmembrane</keyword>
<dbReference type="GO" id="GO:0006654">
    <property type="term" value="P:phosphatidic acid biosynthetic process"/>
    <property type="evidence" value="ECO:0007669"/>
    <property type="project" value="TreeGrafter"/>
</dbReference>
<dbReference type="Proteomes" id="UP000229307">
    <property type="component" value="Unassembled WGS sequence"/>
</dbReference>
<keyword evidence="1 5" id="KW-0808">Transferase</keyword>
<comment type="caution">
    <text evidence="5">The sequence shown here is derived from an EMBL/GenBank/DDBJ whole genome shotgun (WGS) entry which is preliminary data.</text>
</comment>
<dbReference type="PANTHER" id="PTHR10434:SF11">
    <property type="entry name" value="1-ACYL-SN-GLYCEROL-3-PHOSPHATE ACYLTRANSFERASE"/>
    <property type="match status" value="1"/>
</dbReference>
<evidence type="ECO:0000256" key="2">
    <source>
        <dbReference type="ARBA" id="ARBA00023315"/>
    </source>
</evidence>
<sequence length="214" mass="24794">MIRTEKAHIRRVSFTILHFFLRIICRIYFNMDVIGSENIPRNEPLIFAANHNSNMDPVLMGLAYHREFRYMAKRELFRNVLFRWLIVFFGAFPLNRGTVDRTAIRLAISFLEKGEPVLFFPEGTRGDGSHIQEIKSGTGFIIYMAKVRVVPAVIRGSEKVMPKGSKMILPRKITVRFGRPPELEKYFKMPGCRQTYDLITAEVQSAMRSLFAET</sequence>
<dbReference type="SUPFAM" id="SSF69593">
    <property type="entry name" value="Glycerol-3-phosphate (1)-acyltransferase"/>
    <property type="match status" value="1"/>
</dbReference>
<dbReference type="CDD" id="cd07989">
    <property type="entry name" value="LPLAT_AGPAT-like"/>
    <property type="match status" value="1"/>
</dbReference>
<dbReference type="SMART" id="SM00563">
    <property type="entry name" value="PlsC"/>
    <property type="match status" value="1"/>
</dbReference>
<dbReference type="PANTHER" id="PTHR10434">
    <property type="entry name" value="1-ACYL-SN-GLYCEROL-3-PHOSPHATE ACYLTRANSFERASE"/>
    <property type="match status" value="1"/>
</dbReference>
<proteinExistence type="predicted"/>
<dbReference type="EMBL" id="PFMR01000129">
    <property type="protein sequence ID" value="PIZ17286.1"/>
    <property type="molecule type" value="Genomic_DNA"/>
</dbReference>
<name>A0A2M7SCK4_9BACT</name>
<organism evidence="5 6">
    <name type="scientific">Candidatus Desantisbacteria bacterium CG_4_10_14_0_8_um_filter_48_22</name>
    <dbReference type="NCBI Taxonomy" id="1974543"/>
    <lineage>
        <taxon>Bacteria</taxon>
        <taxon>Candidatus Desantisiibacteriota</taxon>
    </lineage>
</organism>
<evidence type="ECO:0000259" key="4">
    <source>
        <dbReference type="SMART" id="SM00563"/>
    </source>
</evidence>
<protein>
    <submittedName>
        <fullName evidence="5">1-acyl-sn-glycerol-3-phosphate acyltransferase</fullName>
    </submittedName>
</protein>
<keyword evidence="3" id="KW-1133">Transmembrane helix</keyword>
<keyword evidence="2 5" id="KW-0012">Acyltransferase</keyword>
<accession>A0A2M7SCK4</accession>
<dbReference type="AlphaFoldDB" id="A0A2M7SCK4"/>
<reference evidence="6" key="1">
    <citation type="submission" date="2017-09" db="EMBL/GenBank/DDBJ databases">
        <title>Depth-based differentiation of microbial function through sediment-hosted aquifers and enrichment of novel symbionts in the deep terrestrial subsurface.</title>
        <authorList>
            <person name="Probst A.J."/>
            <person name="Ladd B."/>
            <person name="Jarett J.K."/>
            <person name="Geller-Mcgrath D.E."/>
            <person name="Sieber C.M.K."/>
            <person name="Emerson J.B."/>
            <person name="Anantharaman K."/>
            <person name="Thomas B.C."/>
            <person name="Malmstrom R."/>
            <person name="Stieglmeier M."/>
            <person name="Klingl A."/>
            <person name="Woyke T."/>
            <person name="Ryan C.M."/>
            <person name="Banfield J.F."/>
        </authorList>
    </citation>
    <scope>NUCLEOTIDE SEQUENCE [LARGE SCALE GENOMIC DNA]</scope>
</reference>
<feature type="domain" description="Phospholipid/glycerol acyltransferase" evidence="4">
    <location>
        <begin position="45"/>
        <end position="157"/>
    </location>
</feature>
<feature type="transmembrane region" description="Helical" evidence="3">
    <location>
        <begin position="76"/>
        <end position="95"/>
    </location>
</feature>
<evidence type="ECO:0000313" key="6">
    <source>
        <dbReference type="Proteomes" id="UP000229307"/>
    </source>
</evidence>
<evidence type="ECO:0000256" key="1">
    <source>
        <dbReference type="ARBA" id="ARBA00022679"/>
    </source>
</evidence>